<evidence type="ECO:0000313" key="2">
    <source>
        <dbReference type="EMBL" id="KAJ9144349.1"/>
    </source>
</evidence>
<organism evidence="2 3">
    <name type="scientific">Coniochaeta hoffmannii</name>
    <dbReference type="NCBI Taxonomy" id="91930"/>
    <lineage>
        <taxon>Eukaryota</taxon>
        <taxon>Fungi</taxon>
        <taxon>Dikarya</taxon>
        <taxon>Ascomycota</taxon>
        <taxon>Pezizomycotina</taxon>
        <taxon>Sordariomycetes</taxon>
        <taxon>Sordariomycetidae</taxon>
        <taxon>Coniochaetales</taxon>
        <taxon>Coniochaetaceae</taxon>
        <taxon>Coniochaeta</taxon>
    </lineage>
</organism>
<reference evidence="2" key="1">
    <citation type="submission" date="2022-07" db="EMBL/GenBank/DDBJ databases">
        <title>Fungi with potential for degradation of polypropylene.</title>
        <authorList>
            <person name="Gostincar C."/>
        </authorList>
    </citation>
    <scope>NUCLEOTIDE SEQUENCE</scope>
    <source>
        <strain evidence="2">EXF-13287</strain>
    </source>
</reference>
<dbReference type="AlphaFoldDB" id="A0AA38RQT9"/>
<comment type="caution">
    <text evidence="2">The sequence shown here is derived from an EMBL/GenBank/DDBJ whole genome shotgun (WGS) entry which is preliminary data.</text>
</comment>
<evidence type="ECO:0000313" key="3">
    <source>
        <dbReference type="Proteomes" id="UP001174691"/>
    </source>
</evidence>
<feature type="chain" id="PRO_5041268687" description="Apple domain-containing protein" evidence="1">
    <location>
        <begin position="20"/>
        <end position="315"/>
    </location>
</feature>
<keyword evidence="3" id="KW-1185">Reference proteome</keyword>
<name>A0AA38RQT9_9PEZI</name>
<dbReference type="Proteomes" id="UP001174691">
    <property type="component" value="Unassembled WGS sequence"/>
</dbReference>
<dbReference type="EMBL" id="JANBVN010000101">
    <property type="protein sequence ID" value="KAJ9144349.1"/>
    <property type="molecule type" value="Genomic_DNA"/>
</dbReference>
<evidence type="ECO:0000256" key="1">
    <source>
        <dbReference type="SAM" id="SignalP"/>
    </source>
</evidence>
<sequence length="315" mass="32812">MASILRPVALLSLASYALSSPVAGERSSTDEPQLFARAACKDNLGRCFNPTGTKPTDIASRSAATAFCSSFLSIPVVTSVIDTTTPYTLITVTETVTASTEIQTSTSVSDVEATETSLTTVTTILTEAPAKRALATAALPNCATGASRSPEEFSSACSCVSVTPSTTYVTATAPVATNTDVETSSVTTTTVTVEITSVTTGTETVVATATATLTPSPPQQLCNSAANPYVVDGHAYTQYCDRYYYGSGHVIRSSGNVASFSDCVQYCSDTPGCVYAYWVASTSAYSDKLWCYTFNVFTPSQLHAAPGVDGFSLNA</sequence>
<protein>
    <recommendedName>
        <fullName evidence="4">Apple domain-containing protein</fullName>
    </recommendedName>
</protein>
<proteinExistence type="predicted"/>
<accession>A0AA38RQT9</accession>
<evidence type="ECO:0008006" key="4">
    <source>
        <dbReference type="Google" id="ProtNLM"/>
    </source>
</evidence>
<gene>
    <name evidence="2" type="ORF">NKR19_g6515</name>
</gene>
<keyword evidence="1" id="KW-0732">Signal</keyword>
<feature type="signal peptide" evidence="1">
    <location>
        <begin position="1"/>
        <end position="19"/>
    </location>
</feature>